<gene>
    <name evidence="1" type="ORF">AWB65_06389</name>
</gene>
<dbReference type="AlphaFoldDB" id="A0A158JD02"/>
<proteinExistence type="predicted"/>
<dbReference type="EMBL" id="FCNW02000079">
    <property type="protein sequence ID" value="SAL66734.1"/>
    <property type="molecule type" value="Genomic_DNA"/>
</dbReference>
<name>A0A158JD02_9BURK</name>
<protein>
    <submittedName>
        <fullName evidence="1">Uncharacterized protein</fullName>
    </submittedName>
</protein>
<dbReference type="RefSeq" id="WP_159907911.1">
    <property type="nucleotide sequence ID" value="NZ_FCNW02000079.1"/>
</dbReference>
<accession>A0A158JD02</accession>
<evidence type="ECO:0000313" key="1">
    <source>
        <dbReference type="EMBL" id="SAL66734.1"/>
    </source>
</evidence>
<reference evidence="1" key="1">
    <citation type="submission" date="2016-01" db="EMBL/GenBank/DDBJ databases">
        <authorList>
            <person name="Peeters C."/>
        </authorList>
    </citation>
    <scope>NUCLEOTIDE SEQUENCE [LARGE SCALE GENOMIC DNA]</scope>
    <source>
        <strain evidence="1">LMG 22934</strain>
    </source>
</reference>
<keyword evidence="2" id="KW-1185">Reference proteome</keyword>
<dbReference type="Proteomes" id="UP000054977">
    <property type="component" value="Unassembled WGS sequence"/>
</dbReference>
<organism evidence="1 2">
    <name type="scientific">Caballeronia humi</name>
    <dbReference type="NCBI Taxonomy" id="326474"/>
    <lineage>
        <taxon>Bacteria</taxon>
        <taxon>Pseudomonadati</taxon>
        <taxon>Pseudomonadota</taxon>
        <taxon>Betaproteobacteria</taxon>
        <taxon>Burkholderiales</taxon>
        <taxon>Burkholderiaceae</taxon>
        <taxon>Caballeronia</taxon>
    </lineage>
</organism>
<sequence>MALRDSGKLHFLPVRLQDGDLKTPAYLKNLQYARLSDMGSPAEVVSRVKRLLADGG</sequence>
<comment type="caution">
    <text evidence="1">The sequence shown here is derived from an EMBL/GenBank/DDBJ whole genome shotgun (WGS) entry which is preliminary data.</text>
</comment>
<evidence type="ECO:0000313" key="2">
    <source>
        <dbReference type="Proteomes" id="UP000054977"/>
    </source>
</evidence>